<dbReference type="PROSITE" id="PS00452">
    <property type="entry name" value="GUANYLATE_CYCLASE_1"/>
    <property type="match status" value="1"/>
</dbReference>
<gene>
    <name evidence="10" type="ORF">MN116_003245</name>
</gene>
<keyword evidence="11" id="KW-1185">Reference proteome</keyword>
<comment type="caution">
    <text evidence="10">The sequence shown here is derived from an EMBL/GenBank/DDBJ whole genome shotgun (WGS) entry which is preliminary data.</text>
</comment>
<evidence type="ECO:0000313" key="11">
    <source>
        <dbReference type="Proteomes" id="UP001292079"/>
    </source>
</evidence>
<feature type="compositionally biased region" description="Low complexity" evidence="8">
    <location>
        <begin position="195"/>
        <end position="213"/>
    </location>
</feature>
<feature type="compositionally biased region" description="Polar residues" evidence="8">
    <location>
        <begin position="222"/>
        <end position="239"/>
    </location>
</feature>
<dbReference type="SUPFAM" id="SSF55073">
    <property type="entry name" value="Nucleotide cyclase"/>
    <property type="match status" value="1"/>
</dbReference>
<reference evidence="10" key="2">
    <citation type="journal article" date="2023" name="Infect Dis Poverty">
        <title>Chromosome-scale genome of the human blood fluke Schistosoma mekongi and its implications for public health.</title>
        <authorList>
            <person name="Zhou M."/>
            <person name="Xu L."/>
            <person name="Xu D."/>
            <person name="Chen W."/>
            <person name="Khan J."/>
            <person name="Hu Y."/>
            <person name="Huang H."/>
            <person name="Wei H."/>
            <person name="Zhang Y."/>
            <person name="Chusongsang P."/>
            <person name="Tanasarnprasert K."/>
            <person name="Hu X."/>
            <person name="Limpanont Y."/>
            <person name="Lv Z."/>
        </authorList>
    </citation>
    <scope>NUCLEOTIDE SEQUENCE</scope>
    <source>
        <strain evidence="10">LV_2022a</strain>
    </source>
</reference>
<name>A0AAE2D763_SCHME</name>
<dbReference type="InterPro" id="IPR029787">
    <property type="entry name" value="Nucleotide_cyclase"/>
</dbReference>
<evidence type="ECO:0000256" key="7">
    <source>
        <dbReference type="RuleBase" id="RU000405"/>
    </source>
</evidence>
<comment type="subcellular location">
    <subcellularLocation>
        <location evidence="1">Membrane</location>
    </subcellularLocation>
</comment>
<dbReference type="GO" id="GO:0000166">
    <property type="term" value="F:nucleotide binding"/>
    <property type="evidence" value="ECO:0007669"/>
    <property type="project" value="UniProtKB-KW"/>
</dbReference>
<feature type="domain" description="Guanylate cyclase" evidence="9">
    <location>
        <begin position="1"/>
        <end position="79"/>
    </location>
</feature>
<dbReference type="EMBL" id="JALJAT010000002">
    <property type="protein sequence ID" value="KAK4473921.1"/>
    <property type="molecule type" value="Genomic_DNA"/>
</dbReference>
<evidence type="ECO:0000256" key="2">
    <source>
        <dbReference type="ARBA" id="ARBA00022692"/>
    </source>
</evidence>
<dbReference type="GO" id="GO:0005886">
    <property type="term" value="C:plasma membrane"/>
    <property type="evidence" value="ECO:0007669"/>
    <property type="project" value="TreeGrafter"/>
</dbReference>
<dbReference type="SMART" id="SM00044">
    <property type="entry name" value="CYCc"/>
    <property type="match status" value="1"/>
</dbReference>
<dbReference type="Gene3D" id="3.30.70.1230">
    <property type="entry name" value="Nucleotide cyclase"/>
    <property type="match status" value="1"/>
</dbReference>
<dbReference type="CDD" id="cd07302">
    <property type="entry name" value="CHD"/>
    <property type="match status" value="1"/>
</dbReference>
<keyword evidence="6 7" id="KW-0456">Lyase</keyword>
<evidence type="ECO:0000313" key="10">
    <source>
        <dbReference type="EMBL" id="KAK4473921.1"/>
    </source>
</evidence>
<dbReference type="GO" id="GO:0007168">
    <property type="term" value="P:receptor guanylyl cyclase signaling pathway"/>
    <property type="evidence" value="ECO:0007669"/>
    <property type="project" value="TreeGrafter"/>
</dbReference>
<dbReference type="GO" id="GO:0035556">
    <property type="term" value="P:intracellular signal transduction"/>
    <property type="evidence" value="ECO:0007669"/>
    <property type="project" value="InterPro"/>
</dbReference>
<keyword evidence="2" id="KW-0812">Transmembrane</keyword>
<protein>
    <recommendedName>
        <fullName evidence="9">Guanylate cyclase domain-containing protein</fullName>
    </recommendedName>
</protein>
<dbReference type="Pfam" id="PF00211">
    <property type="entry name" value="Guanylate_cyc"/>
    <property type="match status" value="1"/>
</dbReference>
<dbReference type="InterPro" id="IPR050401">
    <property type="entry name" value="Cyclic_nucleotide_synthase"/>
</dbReference>
<dbReference type="GO" id="GO:0004016">
    <property type="term" value="F:adenylate cyclase activity"/>
    <property type="evidence" value="ECO:0007669"/>
    <property type="project" value="TreeGrafter"/>
</dbReference>
<dbReference type="PROSITE" id="PS50125">
    <property type="entry name" value="GUANYLATE_CYCLASE_2"/>
    <property type="match status" value="1"/>
</dbReference>
<evidence type="ECO:0000256" key="3">
    <source>
        <dbReference type="ARBA" id="ARBA00022741"/>
    </source>
</evidence>
<dbReference type="GO" id="GO:0004383">
    <property type="term" value="F:guanylate cyclase activity"/>
    <property type="evidence" value="ECO:0007669"/>
    <property type="project" value="TreeGrafter"/>
</dbReference>
<reference evidence="10" key="1">
    <citation type="submission" date="2022-04" db="EMBL/GenBank/DDBJ databases">
        <authorList>
            <person name="Xu L."/>
            <person name="Lv Z."/>
        </authorList>
    </citation>
    <scope>NUCLEOTIDE SEQUENCE</scope>
    <source>
        <strain evidence="10">LV_2022a</strain>
    </source>
</reference>
<evidence type="ECO:0000256" key="1">
    <source>
        <dbReference type="ARBA" id="ARBA00004370"/>
    </source>
</evidence>
<evidence type="ECO:0000256" key="5">
    <source>
        <dbReference type="ARBA" id="ARBA00023136"/>
    </source>
</evidence>
<feature type="compositionally biased region" description="Low complexity" evidence="8">
    <location>
        <begin position="260"/>
        <end position="271"/>
    </location>
</feature>
<dbReference type="InterPro" id="IPR018297">
    <property type="entry name" value="A/G_cyclase_CS"/>
</dbReference>
<evidence type="ECO:0000256" key="8">
    <source>
        <dbReference type="SAM" id="MobiDB-lite"/>
    </source>
</evidence>
<comment type="similarity">
    <text evidence="7">Belongs to the adenylyl cyclase class-4/guanylyl cyclase family.</text>
</comment>
<keyword evidence="5" id="KW-0472">Membrane</keyword>
<organism evidence="10 11">
    <name type="scientific">Schistosoma mekongi</name>
    <name type="common">Parasitic worm</name>
    <dbReference type="NCBI Taxonomy" id="38744"/>
    <lineage>
        <taxon>Eukaryota</taxon>
        <taxon>Metazoa</taxon>
        <taxon>Spiralia</taxon>
        <taxon>Lophotrochozoa</taxon>
        <taxon>Platyhelminthes</taxon>
        <taxon>Trematoda</taxon>
        <taxon>Digenea</taxon>
        <taxon>Strigeidida</taxon>
        <taxon>Schistosomatoidea</taxon>
        <taxon>Schistosomatidae</taxon>
        <taxon>Schistosoma</taxon>
    </lineage>
</organism>
<evidence type="ECO:0000256" key="4">
    <source>
        <dbReference type="ARBA" id="ARBA00022989"/>
    </source>
</evidence>
<proteinExistence type="inferred from homology"/>
<dbReference type="Proteomes" id="UP001292079">
    <property type="component" value="Unassembled WGS sequence"/>
</dbReference>
<sequence length="327" mass="36296">MVASGLPQRNGNKHAREVARMSIAFLKAIFEFQIPHRPEKRLELRIGIHSGPVCAGVVGQKMPRYCLFGDTVNTSSRMESNGLPLKIHISQQTFDVLKTFRSFIMTERGLVEMKGKGRQKTYWLHGEDCYIVDPIPPGAQIVGGTYEGVTGPIPAGALTHKGNEIFNQSPEHLCNPKSTYVSPLLPFSHSPPPTSTHLVVTNNNSNNKSAVDNSSRRKAYSSPASPTFTSQSTLDCSHITNDEDNDSSFSADRHPHHYPQQHVQSQVQQQSKSAVGSDEKVHNKLIGSYSLNNNSNNTSNNNNTVKNSCLSFRRKSSHLSCSKWKWR</sequence>
<evidence type="ECO:0000256" key="6">
    <source>
        <dbReference type="ARBA" id="ARBA00023239"/>
    </source>
</evidence>
<accession>A0AAE2D763</accession>
<evidence type="ECO:0000259" key="9">
    <source>
        <dbReference type="PROSITE" id="PS50125"/>
    </source>
</evidence>
<dbReference type="InterPro" id="IPR001054">
    <property type="entry name" value="A/G_cyclase"/>
</dbReference>
<dbReference type="AlphaFoldDB" id="A0AAE2D763"/>
<dbReference type="GO" id="GO:0001653">
    <property type="term" value="F:peptide receptor activity"/>
    <property type="evidence" value="ECO:0007669"/>
    <property type="project" value="TreeGrafter"/>
</dbReference>
<dbReference type="PANTHER" id="PTHR11920:SF494">
    <property type="entry name" value="ATRIAL NATRIURETIC PEPTIDE RECEPTOR 2"/>
    <property type="match status" value="1"/>
</dbReference>
<feature type="region of interest" description="Disordered" evidence="8">
    <location>
        <begin position="185"/>
        <end position="279"/>
    </location>
</feature>
<keyword evidence="3" id="KW-0547">Nucleotide-binding</keyword>
<dbReference type="PANTHER" id="PTHR11920">
    <property type="entry name" value="GUANYLYL CYCLASE"/>
    <property type="match status" value="1"/>
</dbReference>
<keyword evidence="4" id="KW-1133">Transmembrane helix</keyword>